<proteinExistence type="predicted"/>
<dbReference type="RefSeq" id="XP_075103009.1">
    <property type="nucleotide sequence ID" value="XM_075246908.1"/>
</dbReference>
<evidence type="ECO:0000313" key="1">
    <source>
        <dbReference type="Proteomes" id="UP000790787"/>
    </source>
</evidence>
<dbReference type="Proteomes" id="UP000790787">
    <property type="component" value="Chromosome 3"/>
</dbReference>
<sequence>MVHEKQVIEEVSGWLRVFEDGSVDRTWTGPLEVKFMAEPVPPHDDFIDGVAVKDVVADEKSGSRLRIYLPERNDNSVNKLPVIFHFHGGGFCISQADWFMYYTVYTRLVRVANAIIVSVFIPLAPEHRLPAACDAGFDALLWLRDLSRKQGHEPWLNDHADFNRVFLIGDSSGGNIVHQVAVKSGEVNLSPMRLAGALPIHPGFVRSYRSKSELEQEQTPFLNLDMVDEFLGLALPVGSNKDHPITCPMGDAAPAVKELNLPPYLYCVAEKDLIKDTEMEFYEAMKKGEKDVELFINNGVGHSFYLNKIAVKMDPVTGSETEKLLESGSIKGEYLSNCFFFSFWSTLSICLEKEAQVSNRTRQLMLISKQKEGEEKQNFQLLLCSQVSFSSKPLSLSSGSKLLVSLSGFWFPFLCSLVLSLTSWCLTSFLKSIPHEIPPDSPPSIIVMVYPFIKLNEYGQHEYVLTAHAVKFALIH</sequence>
<protein>
    <submittedName>
        <fullName evidence="2">Strigolactones hydrolase CXE15-like</fullName>
    </submittedName>
</protein>
<reference evidence="1" key="1">
    <citation type="journal article" date="2014" name="Nat. Commun.">
        <title>The tobacco genome sequence and its comparison with those of tomato and potato.</title>
        <authorList>
            <person name="Sierro N."/>
            <person name="Battey J.N."/>
            <person name="Ouadi S."/>
            <person name="Bakaher N."/>
            <person name="Bovet L."/>
            <person name="Willig A."/>
            <person name="Goepfert S."/>
            <person name="Peitsch M.C."/>
            <person name="Ivanov N.V."/>
        </authorList>
    </citation>
    <scope>NUCLEOTIDE SEQUENCE [LARGE SCALE GENOMIC DNA]</scope>
</reference>
<name>A0AC58U0T8_TOBAC</name>
<organism evidence="1 2">
    <name type="scientific">Nicotiana tabacum</name>
    <name type="common">Common tobacco</name>
    <dbReference type="NCBI Taxonomy" id="4097"/>
    <lineage>
        <taxon>Eukaryota</taxon>
        <taxon>Viridiplantae</taxon>
        <taxon>Streptophyta</taxon>
        <taxon>Embryophyta</taxon>
        <taxon>Tracheophyta</taxon>
        <taxon>Spermatophyta</taxon>
        <taxon>Magnoliopsida</taxon>
        <taxon>eudicotyledons</taxon>
        <taxon>Gunneridae</taxon>
        <taxon>Pentapetalae</taxon>
        <taxon>asterids</taxon>
        <taxon>lamiids</taxon>
        <taxon>Solanales</taxon>
        <taxon>Solanaceae</taxon>
        <taxon>Nicotianoideae</taxon>
        <taxon>Nicotianeae</taxon>
        <taxon>Nicotiana</taxon>
    </lineage>
</organism>
<keyword evidence="1" id="KW-1185">Reference proteome</keyword>
<gene>
    <name evidence="2" type="primary">LOC107766876</name>
</gene>
<evidence type="ECO:0000313" key="2">
    <source>
        <dbReference type="RefSeq" id="XP_075103009.1"/>
    </source>
</evidence>
<reference evidence="2" key="2">
    <citation type="submission" date="2025-08" db="UniProtKB">
        <authorList>
            <consortium name="RefSeq"/>
        </authorList>
    </citation>
    <scope>IDENTIFICATION</scope>
    <source>
        <tissue evidence="2">Leaf</tissue>
    </source>
</reference>
<accession>A0AC58U0T8</accession>